<keyword evidence="2" id="KW-0732">Signal</keyword>
<name>A0A7I7K1N9_9MYCO</name>
<gene>
    <name evidence="3" type="ORF">MDUV_28370</name>
</gene>
<keyword evidence="4" id="KW-1185">Reference proteome</keyword>
<feature type="signal peptide" evidence="2">
    <location>
        <begin position="1"/>
        <end position="33"/>
    </location>
</feature>
<evidence type="ECO:0000256" key="1">
    <source>
        <dbReference type="SAM" id="Phobius"/>
    </source>
</evidence>
<protein>
    <recommendedName>
        <fullName evidence="5">Cellulose synthase</fullName>
    </recommendedName>
</protein>
<dbReference type="KEGG" id="mdu:MDUV_28370"/>
<accession>A0A7I7K1N9</accession>
<dbReference type="Proteomes" id="UP000467006">
    <property type="component" value="Chromosome"/>
</dbReference>
<feature type="transmembrane region" description="Helical" evidence="1">
    <location>
        <begin position="620"/>
        <end position="641"/>
    </location>
</feature>
<evidence type="ECO:0000313" key="3">
    <source>
        <dbReference type="EMBL" id="BBX17977.1"/>
    </source>
</evidence>
<dbReference type="AlphaFoldDB" id="A0A7I7K1N9"/>
<evidence type="ECO:0008006" key="5">
    <source>
        <dbReference type="Google" id="ProtNLM"/>
    </source>
</evidence>
<evidence type="ECO:0000256" key="2">
    <source>
        <dbReference type="SAM" id="SignalP"/>
    </source>
</evidence>
<keyword evidence="1" id="KW-1133">Transmembrane helix</keyword>
<sequence length="651" mass="67093">MHPATPPSAILRVLVATAALLWAMLPGAGPALAQPEAGPAEISLGWRDLGLAPDMLLGTNTATEFTVPVPAGLNAVRLRGVMRAPTNIGAGFLEVSDRSGRLLAAVDLPAMAAAQAAVPLDIDVAAAQVQDSSIGLSFTVRPTDRADQICGPVQQLAISELSMLYVGADPPPTTVANFFPPVLEQVAVYAPVDADAAEQQAVLALTSTLSRRYQPIPLEVRVATLPRGALPPPAAPLERAVVVERGQAGLRVDNPGGPEAFLRISGRGDELTAQTSLLDTGLQSLAQVTAARVDQPGARDDAVGDTVAFAQLGIQARADVLRSASFNAGVDRAALGSGRIESLRVHLLADYTPVAPKDSATVTVRSGDEVVYTGMLDESGRLDTTFELAGAALPQRVGLDFTVTYTPGQECGPFVAPLSFQVDPESTLTVRRGGGPLHGFGAFPSEFAGDFYVGLDGSGPNQLVHAAAVVAALARLTTAELTPKVVDFRSAVDSESGALLVANSAALEQTPLNPPLSGNGSSVSADLPGALRAEVDNGLGSIQAFADPARDRSVVLVTTTGAWTLVDPLFGYLAGLDGGWSALSGDVLAAGTAGVPTDLSIRGADAPVDDETAGESRVPWLWIALAVLVVAAVATLGLWAWSRRRSTDRDA</sequence>
<organism evidence="3 4">
    <name type="scientific">Mycolicibacterium duvalii</name>
    <dbReference type="NCBI Taxonomy" id="39688"/>
    <lineage>
        <taxon>Bacteria</taxon>
        <taxon>Bacillati</taxon>
        <taxon>Actinomycetota</taxon>
        <taxon>Actinomycetes</taxon>
        <taxon>Mycobacteriales</taxon>
        <taxon>Mycobacteriaceae</taxon>
        <taxon>Mycolicibacterium</taxon>
    </lineage>
</organism>
<evidence type="ECO:0000313" key="4">
    <source>
        <dbReference type="Proteomes" id="UP000467006"/>
    </source>
</evidence>
<keyword evidence="1" id="KW-0812">Transmembrane</keyword>
<proteinExistence type="predicted"/>
<dbReference type="RefSeq" id="WP_234815441.1">
    <property type="nucleotide sequence ID" value="NZ_AP022563.1"/>
</dbReference>
<reference evidence="3 4" key="1">
    <citation type="journal article" date="2019" name="Emerg. Microbes Infect.">
        <title>Comprehensive subspecies identification of 175 nontuberculous mycobacteria species based on 7547 genomic profiles.</title>
        <authorList>
            <person name="Matsumoto Y."/>
            <person name="Kinjo T."/>
            <person name="Motooka D."/>
            <person name="Nabeya D."/>
            <person name="Jung N."/>
            <person name="Uechi K."/>
            <person name="Horii T."/>
            <person name="Iida T."/>
            <person name="Fujita J."/>
            <person name="Nakamura S."/>
        </authorList>
    </citation>
    <scope>NUCLEOTIDE SEQUENCE [LARGE SCALE GENOMIC DNA]</scope>
    <source>
        <strain evidence="3 4">JCM 6396</strain>
    </source>
</reference>
<dbReference type="EMBL" id="AP022563">
    <property type="protein sequence ID" value="BBX17977.1"/>
    <property type="molecule type" value="Genomic_DNA"/>
</dbReference>
<feature type="chain" id="PRO_5029865743" description="Cellulose synthase" evidence="2">
    <location>
        <begin position="34"/>
        <end position="651"/>
    </location>
</feature>
<keyword evidence="1" id="KW-0472">Membrane</keyword>